<geneLocation type="plasmid" evidence="1">
    <name>p17-15-vir-like</name>
</geneLocation>
<dbReference type="EMBL" id="MN956836">
    <property type="protein sequence ID" value="QTX13772.1"/>
    <property type="molecule type" value="Genomic_DNA"/>
</dbReference>
<organism evidence="1">
    <name type="scientific">Klebsiella pneumoniae</name>
    <dbReference type="NCBI Taxonomy" id="573"/>
    <lineage>
        <taxon>Bacteria</taxon>
        <taxon>Pseudomonadati</taxon>
        <taxon>Pseudomonadota</taxon>
        <taxon>Gammaproteobacteria</taxon>
        <taxon>Enterobacterales</taxon>
        <taxon>Enterobacteriaceae</taxon>
        <taxon>Klebsiella/Raoultella group</taxon>
        <taxon>Klebsiella</taxon>
        <taxon>Klebsiella pneumoniae complex</taxon>
    </lineage>
</organism>
<name>A0A8B0SXB1_KLEPN</name>
<proteinExistence type="predicted"/>
<sequence length="40" mass="4756">MKRRIFHWTFIKSHHVPFQLYRLGLIHDVNEAITLIPVAG</sequence>
<reference evidence="1" key="1">
    <citation type="submission" date="2020-01" db="EMBL/GenBank/DDBJ databases">
        <authorList>
            <person name="Qin S."/>
        </authorList>
    </citation>
    <scope>NUCLEOTIDE SEQUENCE</scope>
    <source>
        <strain evidence="1">CVir17-16-YZ6g</strain>
        <plasmid evidence="1">p17-15-vir-like</plasmid>
    </source>
</reference>
<accession>A0A8B0SXB1</accession>
<protein>
    <submittedName>
        <fullName evidence="1">Uncharacterized protein</fullName>
    </submittedName>
</protein>
<dbReference type="AlphaFoldDB" id="A0A8B0SXB1"/>
<evidence type="ECO:0000313" key="1">
    <source>
        <dbReference type="EMBL" id="QTX13772.1"/>
    </source>
</evidence>
<keyword evidence="1" id="KW-0614">Plasmid</keyword>